<evidence type="ECO:0000313" key="3">
    <source>
        <dbReference type="Proteomes" id="UP001164794"/>
    </source>
</evidence>
<feature type="domain" description="Thioredoxin" evidence="1">
    <location>
        <begin position="2"/>
        <end position="112"/>
    </location>
</feature>
<name>A0ABY7JGC9_9BURK</name>
<dbReference type="Gene3D" id="3.40.30.10">
    <property type="entry name" value="Glutaredoxin"/>
    <property type="match status" value="1"/>
</dbReference>
<dbReference type="PANTHER" id="PTHR10438">
    <property type="entry name" value="THIOREDOXIN"/>
    <property type="match status" value="1"/>
</dbReference>
<sequence length="145" mass="16660">MPFAQLKEPDYPLLNVTLTDSSWIVACFCAHWCGACRGWRPAFESLAQKYPDIVFLWIDIEDHAELLGEIDIENFPSLLIQYGDIVNFFGCIHPDAGVAERLLKSQLDTDLDEMKRLASSNEEHACWQKEVNFRTLLRRVVENEG</sequence>
<keyword evidence="3" id="KW-1185">Reference proteome</keyword>
<protein>
    <submittedName>
        <fullName evidence="2">Thioredoxin family protein</fullName>
    </submittedName>
</protein>
<dbReference type="InterPro" id="IPR036249">
    <property type="entry name" value="Thioredoxin-like_sf"/>
</dbReference>
<dbReference type="EMBL" id="CP098248">
    <property type="protein sequence ID" value="WAV96333.1"/>
    <property type="molecule type" value="Genomic_DNA"/>
</dbReference>
<dbReference type="CDD" id="cd02947">
    <property type="entry name" value="TRX_family"/>
    <property type="match status" value="1"/>
</dbReference>
<proteinExistence type="predicted"/>
<dbReference type="PANTHER" id="PTHR10438:SF468">
    <property type="entry name" value="THIOREDOXIN-1-RELATED"/>
    <property type="match status" value="1"/>
</dbReference>
<dbReference type="RefSeq" id="WP_269263811.1">
    <property type="nucleotide sequence ID" value="NZ_CP098248.1"/>
</dbReference>
<reference evidence="2" key="1">
    <citation type="journal article" date="2022" name="Front. Microbiol.">
        <title>New perspectives on an old grouping: The genomic and phenotypic variability of Oxalobacter formigenes and the implications for calcium oxalate stone prevention.</title>
        <authorList>
            <person name="Chmiel J.A."/>
            <person name="Carr C."/>
            <person name="Stuivenberg G.A."/>
            <person name="Venema R."/>
            <person name="Chanyi R.M."/>
            <person name="Al K.F."/>
            <person name="Giguere D."/>
            <person name="Say H."/>
            <person name="Akouris P.P."/>
            <person name="Dominguez Romero S.A."/>
            <person name="Kwong A."/>
            <person name="Tai V."/>
            <person name="Koval S.F."/>
            <person name="Razvi H."/>
            <person name="Bjazevic J."/>
            <person name="Burton J.P."/>
        </authorList>
    </citation>
    <scope>NUCLEOTIDE SEQUENCE</scope>
    <source>
        <strain evidence="2">HOxNP-1</strain>
    </source>
</reference>
<accession>A0ABY7JGC9</accession>
<dbReference type="InterPro" id="IPR013766">
    <property type="entry name" value="Thioredoxin_domain"/>
</dbReference>
<organism evidence="2 3">
    <name type="scientific">Oxalobacter aliiformigenes</name>
    <dbReference type="NCBI Taxonomy" id="2946593"/>
    <lineage>
        <taxon>Bacteria</taxon>
        <taxon>Pseudomonadati</taxon>
        <taxon>Pseudomonadota</taxon>
        <taxon>Betaproteobacteria</taxon>
        <taxon>Burkholderiales</taxon>
        <taxon>Oxalobacteraceae</taxon>
        <taxon>Oxalobacter</taxon>
    </lineage>
</organism>
<evidence type="ECO:0000313" key="2">
    <source>
        <dbReference type="EMBL" id="WAV96333.1"/>
    </source>
</evidence>
<dbReference type="PROSITE" id="PS51352">
    <property type="entry name" value="THIOREDOXIN_2"/>
    <property type="match status" value="1"/>
</dbReference>
<gene>
    <name evidence="2" type="ORF">NB645_05635</name>
</gene>
<dbReference type="Proteomes" id="UP001164794">
    <property type="component" value="Chromosome"/>
</dbReference>
<dbReference type="SUPFAM" id="SSF52833">
    <property type="entry name" value="Thioredoxin-like"/>
    <property type="match status" value="1"/>
</dbReference>
<dbReference type="InterPro" id="IPR050620">
    <property type="entry name" value="Thioredoxin_H-type-like"/>
</dbReference>
<evidence type="ECO:0000259" key="1">
    <source>
        <dbReference type="PROSITE" id="PS51352"/>
    </source>
</evidence>
<dbReference type="Pfam" id="PF00085">
    <property type="entry name" value="Thioredoxin"/>
    <property type="match status" value="1"/>
</dbReference>